<reference evidence="1 2" key="1">
    <citation type="journal article" date="2014" name="BMC Genomics">
        <title>Comparison of environmental and isolate Sulfobacillus genomes reveals diverse carbon, sulfur, nitrogen, and hydrogen metabolisms.</title>
        <authorList>
            <person name="Justice N.B."/>
            <person name="Norman A."/>
            <person name="Brown C.T."/>
            <person name="Singh A."/>
            <person name="Thomas B.C."/>
            <person name="Banfield J.F."/>
        </authorList>
    </citation>
    <scope>NUCLEOTIDE SEQUENCE [LARGE SCALE GENOMIC DNA]</scope>
    <source>
        <strain evidence="1">AMDSBA1</strain>
    </source>
</reference>
<sequence>MTETSSQHDWMAELLASNPEIGRLVWFTVNDGPVNQTQWLQAAVQAGLAVYGTPAGIPATTAYLRGLRALQQATPTRTLIRRVEQEHGRTVHHWIEETVSGGHVHFRVLAALERRAKQDVLMTHPLDTLTAAESDALSRLPELVDTARHTYTPGDRRRQVRQWLAAVGALQMAAAGPMQFVPDTATGLIDALTRAQDDLGVHVWSMPLQRSQDVVTTLTASLDAEITKKTAALLKTVQTTREAGKTPTTGQQAKLVSQLHDLDTRVQRYAELFGGQLDNLTMQLDIARKTVRRALEG</sequence>
<dbReference type="InterPro" id="IPR046632">
    <property type="entry name" value="DUF6744"/>
</dbReference>
<evidence type="ECO:0000313" key="1">
    <source>
        <dbReference type="EMBL" id="PSR24713.1"/>
    </source>
</evidence>
<dbReference type="Pfam" id="PF20529">
    <property type="entry name" value="DUF6744"/>
    <property type="match status" value="1"/>
</dbReference>
<name>A0A2T2WR68_9FIRM</name>
<organism evidence="1 2">
    <name type="scientific">Sulfobacillus benefaciens</name>
    <dbReference type="NCBI Taxonomy" id="453960"/>
    <lineage>
        <taxon>Bacteria</taxon>
        <taxon>Bacillati</taxon>
        <taxon>Bacillota</taxon>
        <taxon>Clostridia</taxon>
        <taxon>Eubacteriales</taxon>
        <taxon>Clostridiales Family XVII. Incertae Sedis</taxon>
        <taxon>Sulfobacillus</taxon>
    </lineage>
</organism>
<gene>
    <name evidence="1" type="ORF">C7B43_18335</name>
</gene>
<comment type="caution">
    <text evidence="1">The sequence shown here is derived from an EMBL/GenBank/DDBJ whole genome shotgun (WGS) entry which is preliminary data.</text>
</comment>
<accession>A0A2T2WR68</accession>
<proteinExistence type="predicted"/>
<dbReference type="Proteomes" id="UP000242699">
    <property type="component" value="Unassembled WGS sequence"/>
</dbReference>
<protein>
    <submittedName>
        <fullName evidence="1">Uncharacterized protein</fullName>
    </submittedName>
</protein>
<dbReference type="EMBL" id="PXYT01000069">
    <property type="protein sequence ID" value="PSR24713.1"/>
    <property type="molecule type" value="Genomic_DNA"/>
</dbReference>
<dbReference type="AlphaFoldDB" id="A0A2T2WR68"/>
<evidence type="ECO:0000313" key="2">
    <source>
        <dbReference type="Proteomes" id="UP000242699"/>
    </source>
</evidence>